<dbReference type="AlphaFoldDB" id="A0A9D9H9A4"/>
<name>A0A9D9H9A4_9LACO</name>
<reference evidence="11" key="2">
    <citation type="journal article" date="2021" name="PeerJ">
        <title>Extensive microbial diversity within the chicken gut microbiome revealed by metagenomics and culture.</title>
        <authorList>
            <person name="Gilroy R."/>
            <person name="Ravi A."/>
            <person name="Getino M."/>
            <person name="Pursley I."/>
            <person name="Horton D.L."/>
            <person name="Alikhan N.F."/>
            <person name="Baker D."/>
            <person name="Gharbi K."/>
            <person name="Hall N."/>
            <person name="Watson M."/>
            <person name="Adriaenssens E.M."/>
            <person name="Foster-Nyarko E."/>
            <person name="Jarju S."/>
            <person name="Secka A."/>
            <person name="Antonio M."/>
            <person name="Oren A."/>
            <person name="Chaudhuri R.R."/>
            <person name="La Ragione R."/>
            <person name="Hildebrand F."/>
            <person name="Pallen M.J."/>
        </authorList>
    </citation>
    <scope>NUCLEOTIDE SEQUENCE</scope>
    <source>
        <strain evidence="11">C6-149</strain>
    </source>
</reference>
<dbReference type="GO" id="GO:0043811">
    <property type="term" value="F:phosphate:acyl-[acyl carrier protein] acyltransferase activity"/>
    <property type="evidence" value="ECO:0007669"/>
    <property type="project" value="UniProtKB-UniRule"/>
</dbReference>
<comment type="caution">
    <text evidence="11">The sequence shown here is derived from an EMBL/GenBank/DDBJ whole genome shotgun (WGS) entry which is preliminary data.</text>
</comment>
<dbReference type="PIRSF" id="PIRSF002465">
    <property type="entry name" value="Phsphlp_syn_PlsX"/>
    <property type="match status" value="1"/>
</dbReference>
<dbReference type="EC" id="2.3.1.274" evidence="8 10"/>
<evidence type="ECO:0000256" key="7">
    <source>
        <dbReference type="ARBA" id="ARBA00023264"/>
    </source>
</evidence>
<proteinExistence type="inferred from homology"/>
<dbReference type="Proteomes" id="UP000823614">
    <property type="component" value="Unassembled WGS sequence"/>
</dbReference>
<evidence type="ECO:0000256" key="5">
    <source>
        <dbReference type="ARBA" id="ARBA00023098"/>
    </source>
</evidence>
<dbReference type="Pfam" id="PF02504">
    <property type="entry name" value="FA_synthesis"/>
    <property type="match status" value="1"/>
</dbReference>
<keyword evidence="6 10" id="KW-0594">Phospholipid biosynthesis</keyword>
<evidence type="ECO:0000256" key="1">
    <source>
        <dbReference type="ARBA" id="ARBA00001232"/>
    </source>
</evidence>
<comment type="catalytic activity">
    <reaction evidence="1 10">
        <text>a fatty acyl-[ACP] + phosphate = an acyl phosphate + holo-[ACP]</text>
        <dbReference type="Rhea" id="RHEA:42292"/>
        <dbReference type="Rhea" id="RHEA-COMP:9685"/>
        <dbReference type="Rhea" id="RHEA-COMP:14125"/>
        <dbReference type="ChEBI" id="CHEBI:43474"/>
        <dbReference type="ChEBI" id="CHEBI:59918"/>
        <dbReference type="ChEBI" id="CHEBI:64479"/>
        <dbReference type="ChEBI" id="CHEBI:138651"/>
        <dbReference type="EC" id="2.3.1.274"/>
    </reaction>
</comment>
<evidence type="ECO:0000256" key="10">
    <source>
        <dbReference type="HAMAP-Rule" id="MF_00019"/>
    </source>
</evidence>
<keyword evidence="5 10" id="KW-0443">Lipid metabolism</keyword>
<keyword evidence="4 10" id="KW-0808">Transferase</keyword>
<comment type="pathway">
    <text evidence="10">Lipid metabolism; phospholipid metabolism.</text>
</comment>
<comment type="subunit">
    <text evidence="9 10">Homodimer. Probably interacts with PlsY.</text>
</comment>
<reference evidence="11" key="1">
    <citation type="submission" date="2020-10" db="EMBL/GenBank/DDBJ databases">
        <authorList>
            <person name="Gilroy R."/>
        </authorList>
    </citation>
    <scope>NUCLEOTIDE SEQUENCE</scope>
    <source>
        <strain evidence="11">C6-149</strain>
    </source>
</reference>
<keyword evidence="3 10" id="KW-0444">Lipid biosynthesis</keyword>
<dbReference type="EMBL" id="JADIMP010000027">
    <property type="protein sequence ID" value="MBO8441107.1"/>
    <property type="molecule type" value="Genomic_DNA"/>
</dbReference>
<dbReference type="HAMAP" id="MF_00019">
    <property type="entry name" value="PlsX"/>
    <property type="match status" value="1"/>
</dbReference>
<keyword evidence="2 10" id="KW-0963">Cytoplasm</keyword>
<dbReference type="InterPro" id="IPR003664">
    <property type="entry name" value="FA_synthesis"/>
</dbReference>
<dbReference type="GO" id="GO:0008654">
    <property type="term" value="P:phospholipid biosynthetic process"/>
    <property type="evidence" value="ECO:0007669"/>
    <property type="project" value="UniProtKB-KW"/>
</dbReference>
<comment type="similarity">
    <text evidence="10">Belongs to the PlsX family.</text>
</comment>
<dbReference type="Gene3D" id="3.40.718.10">
    <property type="entry name" value="Isopropylmalate Dehydrogenase"/>
    <property type="match status" value="1"/>
</dbReference>
<organism evidence="11 12">
    <name type="scientific">Candidatus Gallilactobacillus intestinavium</name>
    <dbReference type="NCBI Taxonomy" id="2840838"/>
    <lineage>
        <taxon>Bacteria</taxon>
        <taxon>Bacillati</taxon>
        <taxon>Bacillota</taxon>
        <taxon>Bacilli</taxon>
        <taxon>Lactobacillales</taxon>
        <taxon>Lactobacillaceae</taxon>
        <taxon>Lactobacillaceae incertae sedis</taxon>
        <taxon>Candidatus Gallilactobacillus</taxon>
    </lineage>
</organism>
<evidence type="ECO:0000313" key="12">
    <source>
        <dbReference type="Proteomes" id="UP000823614"/>
    </source>
</evidence>
<dbReference type="InterPro" id="IPR012281">
    <property type="entry name" value="Phospholipid_synth_PlsX-like"/>
</dbReference>
<dbReference type="PANTHER" id="PTHR30100">
    <property type="entry name" value="FATTY ACID/PHOSPHOLIPID SYNTHESIS PROTEIN PLSX"/>
    <property type="match status" value="1"/>
</dbReference>
<evidence type="ECO:0000256" key="9">
    <source>
        <dbReference type="ARBA" id="ARBA00046608"/>
    </source>
</evidence>
<evidence type="ECO:0000256" key="6">
    <source>
        <dbReference type="ARBA" id="ARBA00023209"/>
    </source>
</evidence>
<sequence>MKIAVDVMGGDYAPQEIIKGIEKARDTYNNLEFNLFGSVEKMKSLIQNMERLNLIQADSVITMEDEPVRAVRRKKNSSLVLAAQSVKESKSDVFLSAGNSGAVLAAGIFVIGRIKGIDRPALTTTLPVVNEKQEHDFFTMLDVGANADTKLANLSQFAILGSFYGKYMNHLQNPRIGLLNNGTEFDKGDQLHKQAYEALNNLDEINFIGNVESRELLNGAADIVVTDGFTGNAALKAIEGTALSMLHLIKYEIKQSVLAQMGYLFERNAFHRVGQKMNYQKYGGAVLLGVQKPVIKIHGSSKAETVFYGIKQAKEVVESKLVEKTIDFFTKK</sequence>
<evidence type="ECO:0000313" key="11">
    <source>
        <dbReference type="EMBL" id="MBO8441107.1"/>
    </source>
</evidence>
<evidence type="ECO:0000256" key="8">
    <source>
        <dbReference type="ARBA" id="ARBA00024069"/>
    </source>
</evidence>
<dbReference type="GO" id="GO:0005737">
    <property type="term" value="C:cytoplasm"/>
    <property type="evidence" value="ECO:0007669"/>
    <property type="project" value="UniProtKB-SubCell"/>
</dbReference>
<evidence type="ECO:0000256" key="4">
    <source>
        <dbReference type="ARBA" id="ARBA00022679"/>
    </source>
</evidence>
<keyword evidence="11" id="KW-0012">Acyltransferase</keyword>
<evidence type="ECO:0000256" key="3">
    <source>
        <dbReference type="ARBA" id="ARBA00022516"/>
    </source>
</evidence>
<dbReference type="GO" id="GO:0006633">
    <property type="term" value="P:fatty acid biosynthetic process"/>
    <property type="evidence" value="ECO:0007669"/>
    <property type="project" value="UniProtKB-UniRule"/>
</dbReference>
<accession>A0A9D9H9A4</accession>
<evidence type="ECO:0000256" key="2">
    <source>
        <dbReference type="ARBA" id="ARBA00022490"/>
    </source>
</evidence>
<gene>
    <name evidence="10 11" type="primary">plsX</name>
    <name evidence="11" type="ORF">IAA89_01455</name>
</gene>
<dbReference type="SUPFAM" id="SSF53659">
    <property type="entry name" value="Isocitrate/Isopropylmalate dehydrogenase-like"/>
    <property type="match status" value="1"/>
</dbReference>
<keyword evidence="7 10" id="KW-1208">Phospholipid metabolism</keyword>
<dbReference type="PANTHER" id="PTHR30100:SF1">
    <property type="entry name" value="PHOSPHATE ACYLTRANSFERASE"/>
    <property type="match status" value="1"/>
</dbReference>
<comment type="function">
    <text evidence="10">Catalyzes the reversible formation of acyl-phosphate (acyl-PO(4)) from acyl-[acyl-carrier-protein] (acyl-ACP). This enzyme utilizes acyl-ACP as fatty acyl donor, but not acyl-CoA.</text>
</comment>
<protein>
    <recommendedName>
        <fullName evidence="8 10">Phosphate acyltransferase</fullName>
        <ecNumber evidence="8 10">2.3.1.274</ecNumber>
    </recommendedName>
    <alternativeName>
        <fullName evidence="10">Acyl-ACP phosphotransacylase</fullName>
    </alternativeName>
    <alternativeName>
        <fullName evidence="10">Acyl-[acyl-carrier-protein]--phosphate acyltransferase</fullName>
    </alternativeName>
    <alternativeName>
        <fullName evidence="10">Phosphate-acyl-ACP acyltransferase</fullName>
    </alternativeName>
</protein>
<comment type="subcellular location">
    <subcellularLocation>
        <location evidence="10">Cytoplasm</location>
    </subcellularLocation>
    <text evidence="10">Associated with the membrane possibly through PlsY.</text>
</comment>
<dbReference type="NCBIfam" id="TIGR00182">
    <property type="entry name" value="plsX"/>
    <property type="match status" value="1"/>
</dbReference>